<protein>
    <submittedName>
        <fullName evidence="1">CSON004189 protein</fullName>
    </submittedName>
</protein>
<dbReference type="Pfam" id="PF10188">
    <property type="entry name" value="Oscp1"/>
    <property type="match status" value="1"/>
</dbReference>
<gene>
    <name evidence="1" type="primary">CSON004189</name>
</gene>
<dbReference type="GO" id="GO:0005737">
    <property type="term" value="C:cytoplasm"/>
    <property type="evidence" value="ECO:0007669"/>
    <property type="project" value="TreeGrafter"/>
</dbReference>
<organism evidence="1">
    <name type="scientific">Culicoides sonorensis</name>
    <name type="common">Biting midge</name>
    <dbReference type="NCBI Taxonomy" id="179676"/>
    <lineage>
        <taxon>Eukaryota</taxon>
        <taxon>Metazoa</taxon>
        <taxon>Ecdysozoa</taxon>
        <taxon>Arthropoda</taxon>
        <taxon>Hexapoda</taxon>
        <taxon>Insecta</taxon>
        <taxon>Pterygota</taxon>
        <taxon>Neoptera</taxon>
        <taxon>Endopterygota</taxon>
        <taxon>Diptera</taxon>
        <taxon>Nematocera</taxon>
        <taxon>Chironomoidea</taxon>
        <taxon>Ceratopogonidae</taxon>
        <taxon>Ceratopogoninae</taxon>
        <taxon>Culicoides</taxon>
        <taxon>Monoculicoides</taxon>
    </lineage>
</organism>
<evidence type="ECO:0000313" key="2">
    <source>
        <dbReference type="EMBL" id="SSX21205.1"/>
    </source>
</evidence>
<reference evidence="1" key="1">
    <citation type="submission" date="2018-04" db="EMBL/GenBank/DDBJ databases">
        <authorList>
            <person name="Go L.Y."/>
            <person name="Mitchell J.A."/>
        </authorList>
    </citation>
    <scope>NUCLEOTIDE SEQUENCE</scope>
    <source>
        <tissue evidence="1">Whole organism</tissue>
    </source>
</reference>
<sequence length="331" mass="37803">MTLENLFLVLNIGCEMIYVIDQRLNAQSVSLDKAATVLRDLTEVLLDHKFLNYITTSYENQMLTIQQARILLTDIACCSLMRLDMNSMDKLWELMVMMFKWHLFVADHPQQLMDITFRHLDGIGRLIPEMRKSILVDSTKQIIIDYWDQLNDGNKTLVVQNLNSWLKPFNTKISILLRLGMQNSDGSFVVTPINNDFYEHYSKNLGTNIYAKTAHLQPRDLSKAVKEKSRDPSPLNTREFDTLFDQLGIPPMSAPASLMVTGLDVPPQAEEEATTFMPNQLSLSEMLGDVTLNVNLESEDENQGRTHLEMFMKGLSDTQIQENSSDYGDLV</sequence>
<dbReference type="OMA" id="THLEMFM"/>
<dbReference type="GO" id="GO:0005886">
    <property type="term" value="C:plasma membrane"/>
    <property type="evidence" value="ECO:0007669"/>
    <property type="project" value="TreeGrafter"/>
</dbReference>
<dbReference type="InterPro" id="IPR019332">
    <property type="entry name" value="OSCP1"/>
</dbReference>
<proteinExistence type="predicted"/>
<dbReference type="EMBL" id="UFQT01000180">
    <property type="protein sequence ID" value="SSX21205.1"/>
    <property type="molecule type" value="Genomic_DNA"/>
</dbReference>
<evidence type="ECO:0000313" key="1">
    <source>
        <dbReference type="EMBL" id="SSX00825.1"/>
    </source>
</evidence>
<dbReference type="PANTHER" id="PTHR21439">
    <property type="entry name" value="OXIDORED-NITRO DOMAIN-CONTAINING PROTEIN"/>
    <property type="match status" value="1"/>
</dbReference>
<reference evidence="2" key="2">
    <citation type="submission" date="2018-07" db="EMBL/GenBank/DDBJ databases">
        <authorList>
            <person name="Quirk P.G."/>
            <person name="Krulwich T.A."/>
        </authorList>
    </citation>
    <scope>NUCLEOTIDE SEQUENCE</scope>
</reference>
<name>A0A336KBM0_CULSO</name>
<dbReference type="PANTHER" id="PTHR21439:SF0">
    <property type="entry name" value="PROTEIN OSCP1"/>
    <property type="match status" value="1"/>
</dbReference>
<accession>A0A336KBM0</accession>
<dbReference type="AlphaFoldDB" id="A0A336KBM0"/>
<dbReference type="VEuPathDB" id="VectorBase:CSON004189"/>
<dbReference type="EMBL" id="UFQS01000180">
    <property type="protein sequence ID" value="SSX00825.1"/>
    <property type="molecule type" value="Genomic_DNA"/>
</dbReference>